<name>A0A6A7AAP5_9PLEO</name>
<feature type="compositionally biased region" description="Basic and acidic residues" evidence="1">
    <location>
        <begin position="13"/>
        <end position="23"/>
    </location>
</feature>
<gene>
    <name evidence="2" type="ORF">CC86DRAFT_463620</name>
</gene>
<organism evidence="2 3">
    <name type="scientific">Ophiobolus disseminans</name>
    <dbReference type="NCBI Taxonomy" id="1469910"/>
    <lineage>
        <taxon>Eukaryota</taxon>
        <taxon>Fungi</taxon>
        <taxon>Dikarya</taxon>
        <taxon>Ascomycota</taxon>
        <taxon>Pezizomycotina</taxon>
        <taxon>Dothideomycetes</taxon>
        <taxon>Pleosporomycetidae</taxon>
        <taxon>Pleosporales</taxon>
        <taxon>Pleosporineae</taxon>
        <taxon>Phaeosphaeriaceae</taxon>
        <taxon>Ophiobolus</taxon>
    </lineage>
</organism>
<feature type="compositionally biased region" description="Basic and acidic residues" evidence="1">
    <location>
        <begin position="454"/>
        <end position="465"/>
    </location>
</feature>
<sequence>MAPKKRKAAPAKKRAETPGDNRRPPRNLPRLGFEHAEAYEDGSRGPIILYTWETIVKYVTKRVKQIRENNDLEDLHRHIYDIAPLQQEAEDAEQAYGDAKEAERMARTRVGFSPATKAAKAARDVARDKLKRVQSLMKSNAFNRATRKNDHELLQGVEQRLEDFLYYQETIRRWKRHRAVDPNERAKYEAERLARKESYKLETGGEDGGHFDWLHSLLEHFDSHSIGDQRYKHGWRDRLGNPITGPQPPVVGWEDLHLWTPRLRRWPVGLPRPIKVNKGEGMDDGEDRFEYDYTHEAGEILEPATVAFDYRGIEARRREVEDRPLEPPESIALGYKSHSERRELELGRFRGDRPNTSGFRPSRDAKGFTLEDRWRMIRTAQGLFIAAKESSWDWLTSYDCLDKVPPGHAQSEFTESAEREEPSHILDDPMIQDCEDYDEEDDVDLLETPTDENPPDHIEGEEPPNRSHLKRRANIDYPYPKKDFVLAGPKEDAVDKGKKRTRVGNSTGDEKRTKREGPTIAVTPWAEETDGRREWHVYRQLSPVSSVDSPPRSPIFESVVELENVESIPGMREGADTNGVWRTVSDSDIPPLELNRRRCMSEEKEQVQDPEQTPAPSKPRCKTSHCRAWWYHPVEECWVVHSKNTQRSADDMTEAQLRPIGSPQIQTIPESSVRIYTERLHDHYGVRQPEGQVERWPRLGVRVPYEPRTYDDRKVDPERPESDDGKGDDVAKGGPANLIAKDARKRATFTMRTLDVPIIKRAQEDWGIVDKESPSAPRSKAAQGGDGVGDDEESDDEHDAFRNSYLECSFPGGGLPAPTAADEPQALTDDPTLEF</sequence>
<evidence type="ECO:0000313" key="2">
    <source>
        <dbReference type="EMBL" id="KAF2830286.1"/>
    </source>
</evidence>
<evidence type="ECO:0000313" key="3">
    <source>
        <dbReference type="Proteomes" id="UP000799424"/>
    </source>
</evidence>
<protein>
    <submittedName>
        <fullName evidence="2">Uncharacterized protein</fullName>
    </submittedName>
</protein>
<dbReference type="Proteomes" id="UP000799424">
    <property type="component" value="Unassembled WGS sequence"/>
</dbReference>
<feature type="compositionally biased region" description="Basic and acidic residues" evidence="1">
    <location>
        <begin position="708"/>
        <end position="731"/>
    </location>
</feature>
<feature type="region of interest" description="Disordered" evidence="1">
    <location>
        <begin position="767"/>
        <end position="835"/>
    </location>
</feature>
<feature type="region of interest" description="Disordered" evidence="1">
    <location>
        <begin position="1"/>
        <end position="31"/>
    </location>
</feature>
<feature type="compositionally biased region" description="Basic and acidic residues" evidence="1">
    <location>
        <begin position="508"/>
        <end position="517"/>
    </location>
</feature>
<feature type="compositionally biased region" description="Acidic residues" evidence="1">
    <location>
        <begin position="788"/>
        <end position="798"/>
    </location>
</feature>
<reference evidence="2" key="1">
    <citation type="journal article" date="2020" name="Stud. Mycol.">
        <title>101 Dothideomycetes genomes: a test case for predicting lifestyles and emergence of pathogens.</title>
        <authorList>
            <person name="Haridas S."/>
            <person name="Albert R."/>
            <person name="Binder M."/>
            <person name="Bloem J."/>
            <person name="Labutti K."/>
            <person name="Salamov A."/>
            <person name="Andreopoulos B."/>
            <person name="Baker S."/>
            <person name="Barry K."/>
            <person name="Bills G."/>
            <person name="Bluhm B."/>
            <person name="Cannon C."/>
            <person name="Castanera R."/>
            <person name="Culley D."/>
            <person name="Daum C."/>
            <person name="Ezra D."/>
            <person name="Gonzalez J."/>
            <person name="Henrissat B."/>
            <person name="Kuo A."/>
            <person name="Liang C."/>
            <person name="Lipzen A."/>
            <person name="Lutzoni F."/>
            <person name="Magnuson J."/>
            <person name="Mondo S."/>
            <person name="Nolan M."/>
            <person name="Ohm R."/>
            <person name="Pangilinan J."/>
            <person name="Park H.-J."/>
            <person name="Ramirez L."/>
            <person name="Alfaro M."/>
            <person name="Sun H."/>
            <person name="Tritt A."/>
            <person name="Yoshinaga Y."/>
            <person name="Zwiers L.-H."/>
            <person name="Turgeon B."/>
            <person name="Goodwin S."/>
            <person name="Spatafora J."/>
            <person name="Crous P."/>
            <person name="Grigoriev I."/>
        </authorList>
    </citation>
    <scope>NUCLEOTIDE SEQUENCE</scope>
    <source>
        <strain evidence="2">CBS 113818</strain>
    </source>
</reference>
<feature type="region of interest" description="Disordered" evidence="1">
    <location>
        <begin position="489"/>
        <end position="519"/>
    </location>
</feature>
<accession>A0A6A7AAP5</accession>
<dbReference type="EMBL" id="MU006219">
    <property type="protein sequence ID" value="KAF2830286.1"/>
    <property type="molecule type" value="Genomic_DNA"/>
</dbReference>
<evidence type="ECO:0000256" key="1">
    <source>
        <dbReference type="SAM" id="MobiDB-lite"/>
    </source>
</evidence>
<dbReference type="AlphaFoldDB" id="A0A6A7AAP5"/>
<feature type="region of interest" description="Disordered" evidence="1">
    <location>
        <begin position="445"/>
        <end position="469"/>
    </location>
</feature>
<feature type="region of interest" description="Disordered" evidence="1">
    <location>
        <begin position="707"/>
        <end position="739"/>
    </location>
</feature>
<feature type="compositionally biased region" description="Basic residues" evidence="1">
    <location>
        <begin position="1"/>
        <end position="12"/>
    </location>
</feature>
<proteinExistence type="predicted"/>
<dbReference type="OrthoDB" id="3798423at2759"/>
<keyword evidence="3" id="KW-1185">Reference proteome</keyword>